<dbReference type="InterPro" id="IPR049492">
    <property type="entry name" value="BD-FAE-like_dom"/>
</dbReference>
<dbReference type="AlphaFoldDB" id="A0A839GW37"/>
<name>A0A839GW37_9BACT</name>
<protein>
    <submittedName>
        <fullName evidence="5">Acetyl esterase/lipase</fullName>
    </submittedName>
</protein>
<evidence type="ECO:0000256" key="2">
    <source>
        <dbReference type="ARBA" id="ARBA00022801"/>
    </source>
</evidence>
<dbReference type="InterPro" id="IPR029058">
    <property type="entry name" value="AB_hydrolase_fold"/>
</dbReference>
<reference evidence="5 6" key="1">
    <citation type="submission" date="2020-08" db="EMBL/GenBank/DDBJ databases">
        <title>Genomic Encyclopedia of Type Strains, Phase IV (KMG-IV): sequencing the most valuable type-strain genomes for metagenomic binning, comparative biology and taxonomic classification.</title>
        <authorList>
            <person name="Goeker M."/>
        </authorList>
    </citation>
    <scope>NUCLEOTIDE SEQUENCE [LARGE SCALE GENOMIC DNA]</scope>
    <source>
        <strain evidence="5 6">DSM 29854</strain>
    </source>
</reference>
<dbReference type="RefSeq" id="WP_182513787.1">
    <property type="nucleotide sequence ID" value="NZ_JACJIQ010000014.1"/>
</dbReference>
<dbReference type="EMBL" id="JACJIQ010000014">
    <property type="protein sequence ID" value="MBA9078638.1"/>
    <property type="molecule type" value="Genomic_DNA"/>
</dbReference>
<dbReference type="Gene3D" id="3.40.50.1820">
    <property type="entry name" value="alpha/beta hydrolase"/>
    <property type="match status" value="1"/>
</dbReference>
<comment type="similarity">
    <text evidence="1">Belongs to the 'GDXG' lipolytic enzyme family.</text>
</comment>
<dbReference type="GO" id="GO:0004806">
    <property type="term" value="F:triacylglycerol lipase activity"/>
    <property type="evidence" value="ECO:0007669"/>
    <property type="project" value="TreeGrafter"/>
</dbReference>
<dbReference type="PANTHER" id="PTHR48081">
    <property type="entry name" value="AB HYDROLASE SUPERFAMILY PROTEIN C4A8.06C"/>
    <property type="match status" value="1"/>
</dbReference>
<evidence type="ECO:0000313" key="5">
    <source>
        <dbReference type="EMBL" id="MBA9078638.1"/>
    </source>
</evidence>
<dbReference type="PANTHER" id="PTHR48081:SF30">
    <property type="entry name" value="ACETYL-HYDROLASE LIPR-RELATED"/>
    <property type="match status" value="1"/>
</dbReference>
<accession>A0A839GW37</accession>
<feature type="chain" id="PRO_5032307314" evidence="3">
    <location>
        <begin position="26"/>
        <end position="292"/>
    </location>
</feature>
<feature type="signal peptide" evidence="3">
    <location>
        <begin position="1"/>
        <end position="25"/>
    </location>
</feature>
<comment type="caution">
    <text evidence="5">The sequence shown here is derived from an EMBL/GenBank/DDBJ whole genome shotgun (WGS) entry which is preliminary data.</text>
</comment>
<evidence type="ECO:0000256" key="3">
    <source>
        <dbReference type="SAM" id="SignalP"/>
    </source>
</evidence>
<evidence type="ECO:0000313" key="6">
    <source>
        <dbReference type="Proteomes" id="UP000563094"/>
    </source>
</evidence>
<dbReference type="SUPFAM" id="SSF53474">
    <property type="entry name" value="alpha/beta-Hydrolases"/>
    <property type="match status" value="1"/>
</dbReference>
<evidence type="ECO:0000256" key="1">
    <source>
        <dbReference type="ARBA" id="ARBA00010515"/>
    </source>
</evidence>
<keyword evidence="2" id="KW-0378">Hydrolase</keyword>
<evidence type="ECO:0000259" key="4">
    <source>
        <dbReference type="Pfam" id="PF20434"/>
    </source>
</evidence>
<organism evidence="5 6">
    <name type="scientific">Rufibacter quisquiliarum</name>
    <dbReference type="NCBI Taxonomy" id="1549639"/>
    <lineage>
        <taxon>Bacteria</taxon>
        <taxon>Pseudomonadati</taxon>
        <taxon>Bacteroidota</taxon>
        <taxon>Cytophagia</taxon>
        <taxon>Cytophagales</taxon>
        <taxon>Hymenobacteraceae</taxon>
        <taxon>Rufibacter</taxon>
    </lineage>
</organism>
<dbReference type="Pfam" id="PF20434">
    <property type="entry name" value="BD-FAE"/>
    <property type="match status" value="1"/>
</dbReference>
<keyword evidence="3" id="KW-0732">Signal</keyword>
<gene>
    <name evidence="5" type="ORF">FHS90_003368</name>
</gene>
<keyword evidence="6" id="KW-1185">Reference proteome</keyword>
<proteinExistence type="inferred from homology"/>
<dbReference type="Proteomes" id="UP000563094">
    <property type="component" value="Unassembled WGS sequence"/>
</dbReference>
<feature type="domain" description="BD-FAE-like" evidence="4">
    <location>
        <begin position="52"/>
        <end position="168"/>
    </location>
</feature>
<dbReference type="InterPro" id="IPR050300">
    <property type="entry name" value="GDXG_lipolytic_enzyme"/>
</dbReference>
<sequence>MRVKQSFLTLIGVLVFLFQTNPVSAQKAPNASGLQVQELVYKTIDTVQLKLRIYSPEGAGKSKPLSTIVFFFGGGWSSGSMDQFEEQAKHFAGRGMVAVLADYRVAKRHNTSPFEAVHDAKSALRYVRANSQRLNIDPNRIAASGGSAGGHLAAAADLTQLDEPNENKAVSSRPNVLVLFNPVFDNGPDGYGYERVKERYQEISPMHNIRKGAAPTLVLLGTKDHLIPVKTAQLYKQKLEAVGTRCDLILYENQPHGFFNYKKKDKEYYQKTLQAADDFLTSLGYLKPQKVK</sequence>